<organism evidence="2 3">
    <name type="scientific">Peribacillus simplex</name>
    <dbReference type="NCBI Taxonomy" id="1478"/>
    <lineage>
        <taxon>Bacteria</taxon>
        <taxon>Bacillati</taxon>
        <taxon>Bacillota</taxon>
        <taxon>Bacilli</taxon>
        <taxon>Bacillales</taxon>
        <taxon>Bacillaceae</taxon>
        <taxon>Peribacillus</taxon>
    </lineage>
</organism>
<sequence length="354" mass="39686">MNNFQSVEALFKPFEMGNLKLSNRILMAPMTRNSSPNGVPGEDVAAYYRRRAEKGVGLILTEGTFINHPDVASEVPAWQEDVPHLYGEEALNGWSKVVDGVHEAGGKIFSQMWHMGARGNANDYSKQEISELVEAFEQAAANAKKVGFDGIEIMAAHGFLIDQFFWDKTNTRTDEYGGDIVKRTRFASEVIAACRRAVGPEFPIVFRISQWKYDDYTAKLVETPEELKRFLTPLVDAGVDIFHASIRRFWEPAFEGSELNLSGWMKKLTGKPTITVGSVGLDGADFVDFFATGEEANGKTNKMGDLIERLEREEFDLIAVGRALLADPDWVNKIRDGRTEELLPFTREAIETLY</sequence>
<dbReference type="PANTHER" id="PTHR22893:SF55">
    <property type="entry name" value="OXIDOREDUCTASE-RELATED"/>
    <property type="match status" value="1"/>
</dbReference>
<accession>A0AA90P498</accession>
<dbReference type="Proteomes" id="UP001178277">
    <property type="component" value="Unassembled WGS sequence"/>
</dbReference>
<protein>
    <submittedName>
        <fullName evidence="2">NADH:flavin oxidoreductase</fullName>
    </submittedName>
</protein>
<evidence type="ECO:0000313" key="2">
    <source>
        <dbReference type="EMBL" id="MDP1421445.1"/>
    </source>
</evidence>
<gene>
    <name evidence="2" type="ORF">Q8G35_24510</name>
</gene>
<dbReference type="AlphaFoldDB" id="A0AA90P498"/>
<dbReference type="PANTHER" id="PTHR22893">
    <property type="entry name" value="NADH OXIDOREDUCTASE-RELATED"/>
    <property type="match status" value="1"/>
</dbReference>
<dbReference type="SUPFAM" id="SSF51395">
    <property type="entry name" value="FMN-linked oxidoreductases"/>
    <property type="match status" value="1"/>
</dbReference>
<dbReference type="GO" id="GO:0010181">
    <property type="term" value="F:FMN binding"/>
    <property type="evidence" value="ECO:0007669"/>
    <property type="project" value="InterPro"/>
</dbReference>
<dbReference type="GO" id="GO:0005829">
    <property type="term" value="C:cytosol"/>
    <property type="evidence" value="ECO:0007669"/>
    <property type="project" value="TreeGrafter"/>
</dbReference>
<name>A0AA90P498_9BACI</name>
<dbReference type="InterPro" id="IPR001155">
    <property type="entry name" value="OxRdtase_FMN_N"/>
</dbReference>
<proteinExistence type="predicted"/>
<dbReference type="RefSeq" id="WP_305162464.1">
    <property type="nucleotide sequence ID" value="NZ_JAUUTP010000041.1"/>
</dbReference>
<evidence type="ECO:0000259" key="1">
    <source>
        <dbReference type="Pfam" id="PF00724"/>
    </source>
</evidence>
<dbReference type="Gene3D" id="3.20.20.70">
    <property type="entry name" value="Aldolase class I"/>
    <property type="match status" value="1"/>
</dbReference>
<dbReference type="Pfam" id="PF00724">
    <property type="entry name" value="Oxidored_FMN"/>
    <property type="match status" value="2"/>
</dbReference>
<dbReference type="InterPro" id="IPR013785">
    <property type="entry name" value="Aldolase_TIM"/>
</dbReference>
<feature type="domain" description="NADH:flavin oxidoreductase/NADH oxidase N-terminal" evidence="1">
    <location>
        <begin position="10"/>
        <end position="120"/>
    </location>
</feature>
<evidence type="ECO:0000313" key="3">
    <source>
        <dbReference type="Proteomes" id="UP001178277"/>
    </source>
</evidence>
<dbReference type="CDD" id="cd04747">
    <property type="entry name" value="OYE_like_5_FMN"/>
    <property type="match status" value="1"/>
</dbReference>
<comment type="caution">
    <text evidence="2">The sequence shown here is derived from an EMBL/GenBank/DDBJ whole genome shotgun (WGS) entry which is preliminary data.</text>
</comment>
<dbReference type="EMBL" id="JAUUTP010000041">
    <property type="protein sequence ID" value="MDP1421445.1"/>
    <property type="molecule type" value="Genomic_DNA"/>
</dbReference>
<dbReference type="InterPro" id="IPR045247">
    <property type="entry name" value="Oye-like"/>
</dbReference>
<feature type="domain" description="NADH:flavin oxidoreductase/NADH oxidase N-terminal" evidence="1">
    <location>
        <begin position="125"/>
        <end position="340"/>
    </location>
</feature>
<dbReference type="GO" id="GO:0016491">
    <property type="term" value="F:oxidoreductase activity"/>
    <property type="evidence" value="ECO:0007669"/>
    <property type="project" value="InterPro"/>
</dbReference>
<reference evidence="2" key="1">
    <citation type="submission" date="2023-07" db="EMBL/GenBank/DDBJ databases">
        <title>Murine gut Bacillus species.</title>
        <authorList>
            <person name="Gutman E."/>
            <person name="Hashuel R."/>
            <person name="Litvak Y."/>
        </authorList>
    </citation>
    <scope>NUCLEOTIDE SEQUENCE</scope>
    <source>
        <strain evidence="2">RU283</strain>
    </source>
</reference>